<gene>
    <name evidence="2" type="ORF">E8A74_39795</name>
</gene>
<dbReference type="Pfam" id="PF11716">
    <property type="entry name" value="MDMPI_N"/>
    <property type="match status" value="1"/>
</dbReference>
<dbReference type="SUPFAM" id="SSF109854">
    <property type="entry name" value="DinB/YfiT-like putative metalloenzymes"/>
    <property type="match status" value="1"/>
</dbReference>
<dbReference type="Proteomes" id="UP000309215">
    <property type="component" value="Unassembled WGS sequence"/>
</dbReference>
<dbReference type="Gene3D" id="1.20.120.450">
    <property type="entry name" value="dinb family like domain"/>
    <property type="match status" value="1"/>
</dbReference>
<sequence>MTPLPPIATKHLFRDVSAALHELLGSLGPDDWSKPTVHATRDVKDLAAHLLDGSFRRLSFQRDGQFIPAPEIRSFEAMVEFIQRLNTEWMLAARRLSPRVLMDLLRRADEEVAVLFDGLDPEGPAIFSVAWAGEEWSQNWFDVAREYTEKWHHQQQIRDAVGRPGLKERRYMHPVIDAFLRGAPHAYRNVPAADGAGVDLVITGEAGGTWHLARAADRWELVAARETPAQTTVELDADSAWRLWTKGLDPEKARAQAMVHGDEALAAPIFRMVTIMA</sequence>
<evidence type="ECO:0000259" key="1">
    <source>
        <dbReference type="Pfam" id="PF11716"/>
    </source>
</evidence>
<reference evidence="2 3" key="1">
    <citation type="submission" date="2019-04" db="EMBL/GenBank/DDBJ databases">
        <authorList>
            <person name="Li Y."/>
            <person name="Wang J."/>
        </authorList>
    </citation>
    <scope>NUCLEOTIDE SEQUENCE [LARGE SCALE GENOMIC DNA]</scope>
    <source>
        <strain evidence="2 3">DSM 14668</strain>
    </source>
</reference>
<keyword evidence="3" id="KW-1185">Reference proteome</keyword>
<dbReference type="InterPro" id="IPR034660">
    <property type="entry name" value="DinB/YfiT-like"/>
</dbReference>
<name>A0A4V5PLC4_9BACT</name>
<dbReference type="InterPro" id="IPR024344">
    <property type="entry name" value="MDMPI_metal-binding"/>
</dbReference>
<proteinExistence type="predicted"/>
<feature type="domain" description="Mycothiol-dependent maleylpyruvate isomerase metal-binding" evidence="1">
    <location>
        <begin position="13"/>
        <end position="157"/>
    </location>
</feature>
<dbReference type="RefSeq" id="WP_136934347.1">
    <property type="nucleotide sequence ID" value="NZ_SSMQ01000063.1"/>
</dbReference>
<accession>A0A4V5PLC4</accession>
<protein>
    <recommendedName>
        <fullName evidence="1">Mycothiol-dependent maleylpyruvate isomerase metal-binding domain-containing protein</fullName>
    </recommendedName>
</protein>
<organism evidence="2 3">
    <name type="scientific">Polyangium fumosum</name>
    <dbReference type="NCBI Taxonomy" id="889272"/>
    <lineage>
        <taxon>Bacteria</taxon>
        <taxon>Pseudomonadati</taxon>
        <taxon>Myxococcota</taxon>
        <taxon>Polyangia</taxon>
        <taxon>Polyangiales</taxon>
        <taxon>Polyangiaceae</taxon>
        <taxon>Polyangium</taxon>
    </lineage>
</organism>
<comment type="caution">
    <text evidence="2">The sequence shown here is derived from an EMBL/GenBank/DDBJ whole genome shotgun (WGS) entry which is preliminary data.</text>
</comment>
<evidence type="ECO:0000313" key="2">
    <source>
        <dbReference type="EMBL" id="TKC98805.1"/>
    </source>
</evidence>
<evidence type="ECO:0000313" key="3">
    <source>
        <dbReference type="Proteomes" id="UP000309215"/>
    </source>
</evidence>
<dbReference type="AlphaFoldDB" id="A0A4V5PLC4"/>
<dbReference type="GO" id="GO:0046872">
    <property type="term" value="F:metal ion binding"/>
    <property type="evidence" value="ECO:0007669"/>
    <property type="project" value="InterPro"/>
</dbReference>
<dbReference type="EMBL" id="SSMQ01000063">
    <property type="protein sequence ID" value="TKC98805.1"/>
    <property type="molecule type" value="Genomic_DNA"/>
</dbReference>
<dbReference type="OrthoDB" id="113180at2"/>